<keyword evidence="6 14" id="KW-0349">Heme</keyword>
<evidence type="ECO:0000256" key="6">
    <source>
        <dbReference type="ARBA" id="ARBA00022617"/>
    </source>
</evidence>
<evidence type="ECO:0000256" key="14">
    <source>
        <dbReference type="PIRSR" id="PIRSR602403-1"/>
    </source>
</evidence>
<feature type="non-terminal residue" evidence="16">
    <location>
        <position position="1"/>
    </location>
</feature>
<keyword evidence="8" id="KW-0256">Endoplasmic reticulum</keyword>
<dbReference type="PANTHER" id="PTHR24292">
    <property type="entry name" value="CYTOCHROME P450"/>
    <property type="match status" value="1"/>
</dbReference>
<keyword evidence="9" id="KW-0492">Microsome</keyword>
<sequence>TLRKWPAAIAVDRVCTKPYTIEPTRDGENAVHLKKGDVLWLPIYGLHRDKQFYPDPDRFDPERFSDENKGSIYPYSYIPFGSGPRSCIGNRFALLETKTVLFCILSKFEITVVEKSPVPLKLARDQPNLLAEGGFWFGLESRKRSI</sequence>
<evidence type="ECO:0008006" key="18">
    <source>
        <dbReference type="Google" id="ProtNLM"/>
    </source>
</evidence>
<dbReference type="InterPro" id="IPR036396">
    <property type="entry name" value="Cyt_P450_sf"/>
</dbReference>
<name>A0A8K0CUL2_IGNLU</name>
<proteinExistence type="inferred from homology"/>
<keyword evidence="17" id="KW-1185">Reference proteome</keyword>
<evidence type="ECO:0000256" key="2">
    <source>
        <dbReference type="ARBA" id="ARBA00003690"/>
    </source>
</evidence>
<evidence type="ECO:0000256" key="11">
    <source>
        <dbReference type="ARBA" id="ARBA00023004"/>
    </source>
</evidence>
<evidence type="ECO:0000256" key="8">
    <source>
        <dbReference type="ARBA" id="ARBA00022824"/>
    </source>
</evidence>
<dbReference type="SUPFAM" id="SSF48264">
    <property type="entry name" value="Cytochrome P450"/>
    <property type="match status" value="1"/>
</dbReference>
<dbReference type="Pfam" id="PF00067">
    <property type="entry name" value="p450"/>
    <property type="match status" value="1"/>
</dbReference>
<evidence type="ECO:0000256" key="4">
    <source>
        <dbReference type="ARBA" id="ARBA00004406"/>
    </source>
</evidence>
<dbReference type="GO" id="GO:0016705">
    <property type="term" value="F:oxidoreductase activity, acting on paired donors, with incorporation or reduction of molecular oxygen"/>
    <property type="evidence" value="ECO:0007669"/>
    <property type="project" value="InterPro"/>
</dbReference>
<dbReference type="InterPro" id="IPR002403">
    <property type="entry name" value="Cyt_P450_E_grp-IV"/>
</dbReference>
<accession>A0A8K0CUL2</accession>
<keyword evidence="10 15" id="KW-0560">Oxidoreductase</keyword>
<dbReference type="Gene3D" id="1.10.630.10">
    <property type="entry name" value="Cytochrome P450"/>
    <property type="match status" value="1"/>
</dbReference>
<evidence type="ECO:0000256" key="15">
    <source>
        <dbReference type="RuleBase" id="RU000461"/>
    </source>
</evidence>
<keyword evidence="11 14" id="KW-0408">Iron</keyword>
<reference evidence="16" key="1">
    <citation type="submission" date="2019-08" db="EMBL/GenBank/DDBJ databases">
        <title>The genome of the North American firefly Photinus pyralis.</title>
        <authorList>
            <consortium name="Photinus pyralis genome working group"/>
            <person name="Fallon T.R."/>
            <person name="Sander Lower S.E."/>
            <person name="Weng J.-K."/>
        </authorList>
    </citation>
    <scope>NUCLEOTIDE SEQUENCE</scope>
    <source>
        <strain evidence="16">TRF0915ILg1</strain>
        <tissue evidence="16">Whole body</tissue>
    </source>
</reference>
<dbReference type="GO" id="GO:0005506">
    <property type="term" value="F:iron ion binding"/>
    <property type="evidence" value="ECO:0007669"/>
    <property type="project" value="InterPro"/>
</dbReference>
<comment type="subcellular location">
    <subcellularLocation>
        <location evidence="4">Endoplasmic reticulum membrane</location>
        <topology evidence="4">Peripheral membrane protein</topology>
    </subcellularLocation>
    <subcellularLocation>
        <location evidence="3">Microsome membrane</location>
        <topology evidence="3">Peripheral membrane protein</topology>
    </subcellularLocation>
</comment>
<keyword evidence="13" id="KW-0472">Membrane</keyword>
<dbReference type="Proteomes" id="UP000801492">
    <property type="component" value="Unassembled WGS sequence"/>
</dbReference>
<evidence type="ECO:0000313" key="16">
    <source>
        <dbReference type="EMBL" id="KAF2890677.1"/>
    </source>
</evidence>
<evidence type="ECO:0000256" key="1">
    <source>
        <dbReference type="ARBA" id="ARBA00001971"/>
    </source>
</evidence>
<dbReference type="GO" id="GO:0004497">
    <property type="term" value="F:monooxygenase activity"/>
    <property type="evidence" value="ECO:0007669"/>
    <property type="project" value="UniProtKB-KW"/>
</dbReference>
<organism evidence="16 17">
    <name type="scientific">Ignelater luminosus</name>
    <name type="common">Cucubano</name>
    <name type="synonym">Pyrophorus luminosus</name>
    <dbReference type="NCBI Taxonomy" id="2038154"/>
    <lineage>
        <taxon>Eukaryota</taxon>
        <taxon>Metazoa</taxon>
        <taxon>Ecdysozoa</taxon>
        <taxon>Arthropoda</taxon>
        <taxon>Hexapoda</taxon>
        <taxon>Insecta</taxon>
        <taxon>Pterygota</taxon>
        <taxon>Neoptera</taxon>
        <taxon>Endopterygota</taxon>
        <taxon>Coleoptera</taxon>
        <taxon>Polyphaga</taxon>
        <taxon>Elateriformia</taxon>
        <taxon>Elateroidea</taxon>
        <taxon>Elateridae</taxon>
        <taxon>Agrypninae</taxon>
        <taxon>Pyrophorini</taxon>
        <taxon>Ignelater</taxon>
    </lineage>
</organism>
<keyword evidence="12 15" id="KW-0503">Monooxygenase</keyword>
<dbReference type="EMBL" id="VTPC01048083">
    <property type="protein sequence ID" value="KAF2890677.1"/>
    <property type="molecule type" value="Genomic_DNA"/>
</dbReference>
<dbReference type="GO" id="GO:0005789">
    <property type="term" value="C:endoplasmic reticulum membrane"/>
    <property type="evidence" value="ECO:0007669"/>
    <property type="project" value="UniProtKB-SubCell"/>
</dbReference>
<dbReference type="InterPro" id="IPR050476">
    <property type="entry name" value="Insect_CytP450_Detox"/>
</dbReference>
<comment type="cofactor">
    <cofactor evidence="1 14">
        <name>heme</name>
        <dbReference type="ChEBI" id="CHEBI:30413"/>
    </cofactor>
</comment>
<dbReference type="PRINTS" id="PR00465">
    <property type="entry name" value="EP450IV"/>
</dbReference>
<evidence type="ECO:0000256" key="13">
    <source>
        <dbReference type="ARBA" id="ARBA00023136"/>
    </source>
</evidence>
<evidence type="ECO:0000256" key="3">
    <source>
        <dbReference type="ARBA" id="ARBA00004174"/>
    </source>
</evidence>
<gene>
    <name evidence="16" type="ORF">ILUMI_15496</name>
</gene>
<dbReference type="OrthoDB" id="2789670at2759"/>
<evidence type="ECO:0000256" key="12">
    <source>
        <dbReference type="ARBA" id="ARBA00023033"/>
    </source>
</evidence>
<evidence type="ECO:0000256" key="7">
    <source>
        <dbReference type="ARBA" id="ARBA00022723"/>
    </source>
</evidence>
<comment type="function">
    <text evidence="2">May be involved in the metabolism of insect hormones and in the breakdown of synthetic insecticides.</text>
</comment>
<feature type="binding site" description="axial binding residue" evidence="14">
    <location>
        <position position="87"/>
    </location>
    <ligand>
        <name>heme</name>
        <dbReference type="ChEBI" id="CHEBI:30413"/>
    </ligand>
    <ligandPart>
        <name>Fe</name>
        <dbReference type="ChEBI" id="CHEBI:18248"/>
    </ligandPart>
</feature>
<evidence type="ECO:0000256" key="5">
    <source>
        <dbReference type="ARBA" id="ARBA00010617"/>
    </source>
</evidence>
<dbReference type="InterPro" id="IPR001128">
    <property type="entry name" value="Cyt_P450"/>
</dbReference>
<comment type="caution">
    <text evidence="16">The sequence shown here is derived from an EMBL/GenBank/DDBJ whole genome shotgun (WGS) entry which is preliminary data.</text>
</comment>
<evidence type="ECO:0000313" key="17">
    <source>
        <dbReference type="Proteomes" id="UP000801492"/>
    </source>
</evidence>
<dbReference type="PROSITE" id="PS00086">
    <property type="entry name" value="CYTOCHROME_P450"/>
    <property type="match status" value="1"/>
</dbReference>
<comment type="similarity">
    <text evidence="5 15">Belongs to the cytochrome P450 family.</text>
</comment>
<dbReference type="GO" id="GO:0020037">
    <property type="term" value="F:heme binding"/>
    <property type="evidence" value="ECO:0007669"/>
    <property type="project" value="InterPro"/>
</dbReference>
<protein>
    <recommendedName>
        <fullName evidence="18">Cytochrome P450</fullName>
    </recommendedName>
</protein>
<dbReference type="AlphaFoldDB" id="A0A8K0CUL2"/>
<dbReference type="PANTHER" id="PTHR24292:SF54">
    <property type="entry name" value="CYP9F3-RELATED"/>
    <property type="match status" value="1"/>
</dbReference>
<evidence type="ECO:0000256" key="9">
    <source>
        <dbReference type="ARBA" id="ARBA00022848"/>
    </source>
</evidence>
<keyword evidence="7 14" id="KW-0479">Metal-binding</keyword>
<evidence type="ECO:0000256" key="10">
    <source>
        <dbReference type="ARBA" id="ARBA00023002"/>
    </source>
</evidence>
<dbReference type="InterPro" id="IPR017972">
    <property type="entry name" value="Cyt_P450_CS"/>
</dbReference>